<proteinExistence type="predicted"/>
<name>A0A399R8X5_9PROT</name>
<dbReference type="OrthoDB" id="6194699at2"/>
<gene>
    <name evidence="1" type="ORF">D1223_11385</name>
</gene>
<evidence type="ECO:0000313" key="1">
    <source>
        <dbReference type="EMBL" id="RIJ28016.1"/>
    </source>
</evidence>
<keyword evidence="2" id="KW-1185">Reference proteome</keyword>
<sequence>MADNSQRRRFSRDLSGLWTGYYAYDLTDDAIMFTAWIKEDGGKITGTVLEENFSPEAMDDEYESTIHGFRHGLDVRFTKIVIDDETGDPIMLRYHGDTDADCCLISGVWFFDDPSDWTGTFMMTRISGDMKARVTVGASQSDKDGSDEG</sequence>
<accession>A0A399R8X5</accession>
<reference evidence="1 2" key="1">
    <citation type="submission" date="2018-08" db="EMBL/GenBank/DDBJ databases">
        <title>Henriciella mobilis sp. nov., isolated from seawater.</title>
        <authorList>
            <person name="Cheng H."/>
            <person name="Wu Y.-H."/>
            <person name="Xu X.-W."/>
            <person name="Guo L.-L."/>
        </authorList>
    </citation>
    <scope>NUCLEOTIDE SEQUENCE [LARGE SCALE GENOMIC DNA]</scope>
    <source>
        <strain evidence="1 2">JN25</strain>
    </source>
</reference>
<organism evidence="1 2">
    <name type="scientific">Henriciella mobilis</name>
    <dbReference type="NCBI Taxonomy" id="2305467"/>
    <lineage>
        <taxon>Bacteria</taxon>
        <taxon>Pseudomonadati</taxon>
        <taxon>Pseudomonadota</taxon>
        <taxon>Alphaproteobacteria</taxon>
        <taxon>Hyphomonadales</taxon>
        <taxon>Hyphomonadaceae</taxon>
        <taxon>Henriciella</taxon>
    </lineage>
</organism>
<dbReference type="RefSeq" id="WP_119376552.1">
    <property type="nucleotide sequence ID" value="NZ_QWFX01000013.1"/>
</dbReference>
<comment type="caution">
    <text evidence="1">The sequence shown here is derived from an EMBL/GenBank/DDBJ whole genome shotgun (WGS) entry which is preliminary data.</text>
</comment>
<protein>
    <recommendedName>
        <fullName evidence="3">DUF1579 domain-containing protein</fullName>
    </recommendedName>
</protein>
<evidence type="ECO:0000313" key="2">
    <source>
        <dbReference type="Proteomes" id="UP000266385"/>
    </source>
</evidence>
<dbReference type="EMBL" id="QWFX01000013">
    <property type="protein sequence ID" value="RIJ28016.1"/>
    <property type="molecule type" value="Genomic_DNA"/>
</dbReference>
<dbReference type="Proteomes" id="UP000266385">
    <property type="component" value="Unassembled WGS sequence"/>
</dbReference>
<dbReference type="AlphaFoldDB" id="A0A399R8X5"/>
<evidence type="ECO:0008006" key="3">
    <source>
        <dbReference type="Google" id="ProtNLM"/>
    </source>
</evidence>